<feature type="region of interest" description="Disordered" evidence="2">
    <location>
        <begin position="1613"/>
        <end position="1926"/>
    </location>
</feature>
<feature type="compositionally biased region" description="Basic and acidic residues" evidence="2">
    <location>
        <begin position="982"/>
        <end position="1007"/>
    </location>
</feature>
<feature type="coiled-coil region" evidence="1">
    <location>
        <begin position="580"/>
        <end position="610"/>
    </location>
</feature>
<feature type="compositionally biased region" description="Pro residues" evidence="2">
    <location>
        <begin position="832"/>
        <end position="844"/>
    </location>
</feature>
<feature type="compositionally biased region" description="Pro residues" evidence="2">
    <location>
        <begin position="1215"/>
        <end position="1228"/>
    </location>
</feature>
<sequence length="1926" mass="206982">MAPSWCRTIGVGHQLLLVQSRSPKHGPSPQSSVADQVDHLSLASLDSLDTMSEADTPTGFTRGSRVRASLPVVRSTNQTKDRSLGVLYLQYADETKQIRMPNEITSVDTVRALFVSAFPQHLTMKMLESPSVAVYVKDDMRNMYYELNDVRWRFKGMSYGSGLSEPLLGHGPTAGRLRRTRLRRNRPLSDSDIWAAYLPVLPPFTSRSITDHSCLKVYNKDPAQAFSHGPRPANGDARMHGEMLHGGRDNAHPLRQHPIGPPLHHSVQGTMPAASNSMPPSPSRIPFSPRQGSAPSSSTVPRERVSTANPAARSNSPCPSAILERRDVKPDEDMSNKSHSLARGNEGLYADPYLLQEGRLSMASSHGAHPNDGPEHGLGGFHRASIRSTSSYGGPSPTDSIDHPSLYRQKSRNSQLPTLGSKTPPPSPHRMAEVRMIDMHGGPPHGLPPHGVPIERSSPVRQSFRKEEVAGTKPRHSVGSPVIADLQGHLQGPIPAPSDHQTRERMKAMEQQIASLTGLVQHALLKGSNASGNKEPASERPPKTASPAHSANTSGGSPILAPKTNPGPKGTSSAPLRVNLLQFRKNLQNQEALRVQLKRAEQEISGKLAEAMRGLEDPVQRQRAVVEEDRHKYLSLEEHVLAQLSELEQYVVTLQKDSATTNRAVTLKDVEEGAVTLRKVGESLAGLKGEFPALQTRMRAVLRVEVEAVKFLKEEPHKLDSMLKRVKSLTDTLGSLRRCATEGSQKGPDLVANVPVSHSPSPSAPSSESPGNPLPVSTQPGPTSAPLEPQSSTIKSEVMPSSPVVIHHVQSSPVHIQQSQQSAALTVRSSPPLTPSPTNAPSPNPGKSQGRESPKTAAVDPASPAQCKKTRRNSANNGNGTKQDLVIEELQNSPDKSKKRVMSIEAAEKEWDEKRQNMGHYDGKEFEKILEEAQANMMKGIPSLEVEGRSAGAPAAAEQASTQDSAESGTEKPQTEPPSDTSSKKGPEKFPKPVLEKPAKPVLERPSRSVPRPSPADSLSKQECEKPNKSPPPPPPRKIFPGSGSGMTTTRSGEVVYINRKESVSSQEGDDDASPPTPKAKPTKVPPETKPKPATPPPVVSSAAGEEEDDGDKIMAELQVFQKCAVKEAGVENSVEPTTRVEPQIRELRSGSSLPLKEKKIIYYVTGQIPKEQPPALGSEETPERREPAQTSSQVSNVTFNDNSPSQQQQQQQPPLSPPPKSPPPISPKPTGLKGFKLPRKHLKRSGSLKTSAEMEKGEILNKINTEKKGRVIQMQLSPKTIMPEPAPVSATTAGTEVSKPRLPPLKVPKSEEMVPKSPPEGDDEASLSPDLPGEEAPPPPDNIAFMITNTKVQALSCGEYQELVNAKKGRVQTVTVGSASPTRGDPADPNVPQDNGANKKPVIIIFDEPMDIRSAYKRLSTIFECEEELDRMLSEERIEEESEESDTDRTGGPQGKPGEMVVVDGKRVGPSQAASDRASVSSSSSSSNSDSGVNLESSGDAKQDGKKKFKFKFPKKQLAALTQAIRTGTKSGKKTLQVVVYEDEEEYDGTIRQHKEAKRFEIATSKPTVDTPKAPGPSALNRQNSDSVCRTNEIRKNTYKTLDSLEQTIKQLETTISEMGPRSPVERAVAEEPKAENGKSSEGAGVRRSSSLPKSRVSGPKVPSKHSFQRKIKPQLLPRPVVIPTTTTTTPTIPSAPSTVQQNASVASPTSRMPVPLSAKARQAPGTTDKAGKQQKLQDAQRQFRQANGSAKRVGGDHKTSSPTVPVSKIPAFYPSSTKSSSQSVQNSDATNPINTSSSSSSSSSVTKSSHTPRSSSLPSSHIPSLSNGSLKLPTPLQHSGKALSFSSQTQNGRVHCSSSFSSSSSSSSSSTSSSSPSPLSPTPLGQGGKSIRTIHTPSFTSYRSHNGSSGKSCIPTATAAKDAA</sequence>
<feature type="region of interest" description="Disordered" evidence="2">
    <location>
        <begin position="528"/>
        <end position="574"/>
    </location>
</feature>
<feature type="compositionally biased region" description="Low complexity" evidence="2">
    <location>
        <begin position="951"/>
        <end position="960"/>
    </location>
</feature>
<name>A0A5C6NVD4_9TELE</name>
<feature type="region of interest" description="Disordered" evidence="2">
    <location>
        <begin position="940"/>
        <end position="1116"/>
    </location>
</feature>
<keyword evidence="1" id="KW-0175">Coiled coil</keyword>
<gene>
    <name evidence="3" type="ORF">D4764_17G0003780</name>
</gene>
<feature type="compositionally biased region" description="Basic and acidic residues" evidence="2">
    <location>
        <begin position="1253"/>
        <end position="1270"/>
    </location>
</feature>
<feature type="compositionally biased region" description="Acidic residues" evidence="2">
    <location>
        <begin position="1438"/>
        <end position="1447"/>
    </location>
</feature>
<dbReference type="EMBL" id="RHFK02000009">
    <property type="protein sequence ID" value="TWW70895.1"/>
    <property type="molecule type" value="Genomic_DNA"/>
</dbReference>
<dbReference type="InterPro" id="IPR051825">
    <property type="entry name" value="SRCIN1"/>
</dbReference>
<feature type="region of interest" description="Disordered" evidence="2">
    <location>
        <begin position="1559"/>
        <end position="1597"/>
    </location>
</feature>
<comment type="caution">
    <text evidence="3">The sequence shown here is derived from an EMBL/GenBank/DDBJ whole genome shotgun (WGS) entry which is preliminary data.</text>
</comment>
<feature type="compositionally biased region" description="Polar residues" evidence="2">
    <location>
        <begin position="547"/>
        <end position="556"/>
    </location>
</feature>
<feature type="compositionally biased region" description="Basic and acidic residues" evidence="2">
    <location>
        <begin position="323"/>
        <end position="336"/>
    </location>
</feature>
<dbReference type="Gene3D" id="1.20.58.1540">
    <property type="entry name" value="Actin interacting protein 3, C-terminal domain"/>
    <property type="match status" value="1"/>
</dbReference>
<feature type="compositionally biased region" description="Polar residues" evidence="2">
    <location>
        <begin position="1736"/>
        <end position="1750"/>
    </location>
</feature>
<feature type="compositionally biased region" description="Polar residues" evidence="2">
    <location>
        <begin position="412"/>
        <end position="421"/>
    </location>
</feature>
<dbReference type="GO" id="GO:0005737">
    <property type="term" value="C:cytoplasm"/>
    <property type="evidence" value="ECO:0007669"/>
    <property type="project" value="TreeGrafter"/>
</dbReference>
<proteinExistence type="predicted"/>
<feature type="compositionally biased region" description="Polar residues" evidence="2">
    <location>
        <begin position="1373"/>
        <end position="1382"/>
    </location>
</feature>
<dbReference type="PANTHER" id="PTHR22741:SF11">
    <property type="entry name" value="SICKLE TAIL PROTEIN HOMOLOG"/>
    <property type="match status" value="1"/>
</dbReference>
<feature type="compositionally biased region" description="Low complexity" evidence="2">
    <location>
        <begin position="1204"/>
        <end position="1214"/>
    </location>
</feature>
<organism evidence="3 4">
    <name type="scientific">Takifugu flavidus</name>
    <name type="common">sansaifugu</name>
    <dbReference type="NCBI Taxonomy" id="433684"/>
    <lineage>
        <taxon>Eukaryota</taxon>
        <taxon>Metazoa</taxon>
        <taxon>Chordata</taxon>
        <taxon>Craniata</taxon>
        <taxon>Vertebrata</taxon>
        <taxon>Euteleostomi</taxon>
        <taxon>Actinopterygii</taxon>
        <taxon>Neopterygii</taxon>
        <taxon>Teleostei</taxon>
        <taxon>Neoteleostei</taxon>
        <taxon>Acanthomorphata</taxon>
        <taxon>Eupercaria</taxon>
        <taxon>Tetraodontiformes</taxon>
        <taxon>Tetradontoidea</taxon>
        <taxon>Tetraodontidae</taxon>
        <taxon>Takifugu</taxon>
    </lineage>
</organism>
<feature type="compositionally biased region" description="Polar residues" evidence="2">
    <location>
        <begin position="873"/>
        <end position="882"/>
    </location>
</feature>
<feature type="region of interest" description="Disordered" evidence="2">
    <location>
        <begin position="1365"/>
        <end position="1401"/>
    </location>
</feature>
<dbReference type="PANTHER" id="PTHR22741">
    <property type="entry name" value="P140CAP/SNIP-RELATED"/>
    <property type="match status" value="1"/>
</dbReference>
<feature type="compositionally biased region" description="Low complexity" evidence="2">
    <location>
        <begin position="755"/>
        <end position="771"/>
    </location>
</feature>
<feature type="compositionally biased region" description="Low complexity" evidence="2">
    <location>
        <begin position="271"/>
        <end position="289"/>
    </location>
</feature>
<accession>A0A5C6NVD4</accession>
<feature type="compositionally biased region" description="Polar residues" evidence="2">
    <location>
        <begin position="386"/>
        <end position="399"/>
    </location>
</feature>
<feature type="compositionally biased region" description="Polar residues" evidence="2">
    <location>
        <begin position="1581"/>
        <end position="1591"/>
    </location>
</feature>
<feature type="compositionally biased region" description="Basic residues" evidence="2">
    <location>
        <begin position="1237"/>
        <end position="1247"/>
    </location>
</feature>
<evidence type="ECO:0000256" key="1">
    <source>
        <dbReference type="SAM" id="Coils"/>
    </source>
</evidence>
<feature type="compositionally biased region" description="Basic residues" evidence="2">
    <location>
        <begin position="1664"/>
        <end position="1674"/>
    </location>
</feature>
<feature type="compositionally biased region" description="Basic and acidic residues" evidence="2">
    <location>
        <begin position="906"/>
        <end position="925"/>
    </location>
</feature>
<feature type="compositionally biased region" description="Low complexity" evidence="2">
    <location>
        <begin position="1777"/>
        <end position="1828"/>
    </location>
</feature>
<feature type="compositionally biased region" description="Polar residues" evidence="2">
    <location>
        <begin position="809"/>
        <end position="828"/>
    </location>
</feature>
<feature type="compositionally biased region" description="Low complexity" evidence="2">
    <location>
        <begin position="1472"/>
        <end position="1499"/>
    </location>
</feature>
<feature type="compositionally biased region" description="Pro residues" evidence="2">
    <location>
        <begin position="1029"/>
        <end position="1038"/>
    </location>
</feature>
<feature type="compositionally biased region" description="Low complexity" evidence="2">
    <location>
        <begin position="1859"/>
        <end position="1879"/>
    </location>
</feature>
<feature type="region of interest" description="Disordered" evidence="2">
    <location>
        <begin position="1130"/>
        <end position="1345"/>
    </location>
</feature>
<feature type="compositionally biased region" description="Polar residues" evidence="2">
    <location>
        <begin position="1189"/>
        <end position="1203"/>
    </location>
</feature>
<feature type="compositionally biased region" description="Polar residues" evidence="2">
    <location>
        <begin position="1701"/>
        <end position="1712"/>
    </location>
</feature>
<feature type="compositionally biased region" description="Polar residues" evidence="2">
    <location>
        <begin position="290"/>
        <end position="318"/>
    </location>
</feature>
<keyword evidence="4" id="KW-1185">Reference proteome</keyword>
<feature type="region of interest" description="Disordered" evidence="2">
    <location>
        <begin position="740"/>
        <end position="925"/>
    </location>
</feature>
<protein>
    <submittedName>
        <fullName evidence="3">Sickle tail protein-like protein</fullName>
    </submittedName>
</protein>
<feature type="compositionally biased region" description="Basic and acidic residues" evidence="2">
    <location>
        <begin position="237"/>
        <end position="252"/>
    </location>
</feature>
<dbReference type="Proteomes" id="UP000324091">
    <property type="component" value="Chromosome 17"/>
</dbReference>
<feature type="region of interest" description="Disordered" evidence="2">
    <location>
        <begin position="1431"/>
        <end position="1510"/>
    </location>
</feature>
<feature type="region of interest" description="Disordered" evidence="2">
    <location>
        <begin position="363"/>
        <end position="430"/>
    </location>
</feature>
<evidence type="ECO:0000256" key="2">
    <source>
        <dbReference type="SAM" id="MobiDB-lite"/>
    </source>
</evidence>
<feature type="compositionally biased region" description="Basic and acidic residues" evidence="2">
    <location>
        <begin position="1625"/>
        <end position="1640"/>
    </location>
</feature>
<evidence type="ECO:0000313" key="4">
    <source>
        <dbReference type="Proteomes" id="UP000324091"/>
    </source>
</evidence>
<evidence type="ECO:0000313" key="3">
    <source>
        <dbReference type="EMBL" id="TWW70895.1"/>
    </source>
</evidence>
<reference evidence="3 4" key="1">
    <citation type="submission" date="2019-04" db="EMBL/GenBank/DDBJ databases">
        <title>Chromosome genome assembly for Takifugu flavidus.</title>
        <authorList>
            <person name="Xiao S."/>
        </authorList>
    </citation>
    <scope>NUCLEOTIDE SEQUENCE [LARGE SCALE GENOMIC DNA]</scope>
    <source>
        <strain evidence="3">HTHZ2018</strain>
        <tissue evidence="3">Muscle</tissue>
    </source>
</reference>
<feature type="compositionally biased region" description="Polar residues" evidence="2">
    <location>
        <begin position="1895"/>
        <end position="1913"/>
    </location>
</feature>
<feature type="region of interest" description="Disordered" evidence="2">
    <location>
        <begin position="225"/>
        <end position="344"/>
    </location>
</feature>
<feature type="compositionally biased region" description="Low complexity" evidence="2">
    <location>
        <begin position="1681"/>
        <end position="1700"/>
    </location>
</feature>